<dbReference type="PANTHER" id="PTHR11271:SF6">
    <property type="entry name" value="GUANINE DEAMINASE"/>
    <property type="match status" value="1"/>
</dbReference>
<feature type="domain" description="Amidohydrolase-related" evidence="5">
    <location>
        <begin position="72"/>
        <end position="264"/>
    </location>
</feature>
<comment type="caution">
    <text evidence="6">The sequence shown here is derived from an EMBL/GenBank/DDBJ whole genome shotgun (WGS) entry which is preliminary data.</text>
</comment>
<keyword evidence="7" id="KW-1185">Reference proteome</keyword>
<dbReference type="GO" id="GO:0008270">
    <property type="term" value="F:zinc ion binding"/>
    <property type="evidence" value="ECO:0007669"/>
    <property type="project" value="TreeGrafter"/>
</dbReference>
<evidence type="ECO:0000256" key="3">
    <source>
        <dbReference type="ARBA" id="ARBA00022801"/>
    </source>
</evidence>
<evidence type="ECO:0000313" key="6">
    <source>
        <dbReference type="EMBL" id="CAL4061104.1"/>
    </source>
</evidence>
<dbReference type="Gene3D" id="3.20.20.140">
    <property type="entry name" value="Metal-dependent hydrolases"/>
    <property type="match status" value="1"/>
</dbReference>
<dbReference type="PANTHER" id="PTHR11271">
    <property type="entry name" value="GUANINE DEAMINASE"/>
    <property type="match status" value="1"/>
</dbReference>
<dbReference type="Proteomes" id="UP001497623">
    <property type="component" value="Unassembled WGS sequence"/>
</dbReference>
<dbReference type="InterPro" id="IPR032466">
    <property type="entry name" value="Metal_Hydrolase"/>
</dbReference>
<dbReference type="GO" id="GO:0046098">
    <property type="term" value="P:guanine metabolic process"/>
    <property type="evidence" value="ECO:0007669"/>
    <property type="project" value="TreeGrafter"/>
</dbReference>
<proteinExistence type="predicted"/>
<evidence type="ECO:0000259" key="5">
    <source>
        <dbReference type="Pfam" id="PF01979"/>
    </source>
</evidence>
<dbReference type="InterPro" id="IPR006680">
    <property type="entry name" value="Amidohydro-rel"/>
</dbReference>
<keyword evidence="3" id="KW-0378">Hydrolase</keyword>
<dbReference type="GO" id="GO:0005829">
    <property type="term" value="C:cytosol"/>
    <property type="evidence" value="ECO:0007669"/>
    <property type="project" value="TreeGrafter"/>
</dbReference>
<name>A0AAV2PL25_MEGNR</name>
<organism evidence="6 7">
    <name type="scientific">Meganyctiphanes norvegica</name>
    <name type="common">Northern krill</name>
    <name type="synonym">Thysanopoda norvegica</name>
    <dbReference type="NCBI Taxonomy" id="48144"/>
    <lineage>
        <taxon>Eukaryota</taxon>
        <taxon>Metazoa</taxon>
        <taxon>Ecdysozoa</taxon>
        <taxon>Arthropoda</taxon>
        <taxon>Crustacea</taxon>
        <taxon>Multicrustacea</taxon>
        <taxon>Malacostraca</taxon>
        <taxon>Eumalacostraca</taxon>
        <taxon>Eucarida</taxon>
        <taxon>Euphausiacea</taxon>
        <taxon>Euphausiidae</taxon>
        <taxon>Meganyctiphanes</taxon>
    </lineage>
</organism>
<dbReference type="Pfam" id="PF01979">
    <property type="entry name" value="Amidohydro_1"/>
    <property type="match status" value="1"/>
</dbReference>
<evidence type="ECO:0000313" key="7">
    <source>
        <dbReference type="Proteomes" id="UP001497623"/>
    </source>
</evidence>
<dbReference type="SUPFAM" id="SSF51556">
    <property type="entry name" value="Metallo-dependent hydrolases"/>
    <property type="match status" value="1"/>
</dbReference>
<dbReference type="GO" id="GO:0008892">
    <property type="term" value="F:guanine deaminase activity"/>
    <property type="evidence" value="ECO:0007669"/>
    <property type="project" value="TreeGrafter"/>
</dbReference>
<feature type="non-terminal residue" evidence="6">
    <location>
        <position position="1"/>
    </location>
</feature>
<keyword evidence="2" id="KW-0479">Metal-binding</keyword>
<reference evidence="6 7" key="1">
    <citation type="submission" date="2024-05" db="EMBL/GenBank/DDBJ databases">
        <authorList>
            <person name="Wallberg A."/>
        </authorList>
    </citation>
    <scope>NUCLEOTIDE SEQUENCE [LARGE SCALE GENOMIC DNA]</scope>
</reference>
<dbReference type="AlphaFoldDB" id="A0AAV2PL25"/>
<evidence type="ECO:0000256" key="2">
    <source>
        <dbReference type="ARBA" id="ARBA00022723"/>
    </source>
</evidence>
<dbReference type="EMBL" id="CAXKWB010000528">
    <property type="protein sequence ID" value="CAL4061104.1"/>
    <property type="molecule type" value="Genomic_DNA"/>
</dbReference>
<protein>
    <recommendedName>
        <fullName evidence="5">Amidohydrolase-related domain-containing protein</fullName>
    </recommendedName>
</protein>
<sequence length="270" mass="30365">TITIFQNQELKVWMGTLVHATDEDPLLVMSDMLIGLQGNKIIFVEEKHKLKQLQNEYGFTENDIYKMSSSEFLMPGLVDTHIHAAQFPNNGLGMDLTLMEWLPTYIFPQEAMFQDTRFAQDVYTRCVNRLLRNGTTCASYYGSVHLEASKILADSVMVAGQRALVGKVNMMRRCPVECREGSVQQSLEDTQDFILYVKALESPLVSPCVSPRSAPFCSEEQLSALGHLASVHECHVQTHLAETLDGCDLVASLFPHTTNYTHVYNQAQLL</sequence>
<gene>
    <name evidence="6" type="ORF">MNOR_LOCUS1854</name>
</gene>
<dbReference type="InterPro" id="IPR051607">
    <property type="entry name" value="Metallo-dep_hydrolases"/>
</dbReference>
<accession>A0AAV2PL25</accession>
<evidence type="ECO:0000256" key="1">
    <source>
        <dbReference type="ARBA" id="ARBA00001947"/>
    </source>
</evidence>
<feature type="non-terminal residue" evidence="6">
    <location>
        <position position="270"/>
    </location>
</feature>
<comment type="cofactor">
    <cofactor evidence="1">
        <name>Zn(2+)</name>
        <dbReference type="ChEBI" id="CHEBI:29105"/>
    </cofactor>
</comment>
<keyword evidence="4" id="KW-0862">Zinc</keyword>
<evidence type="ECO:0000256" key="4">
    <source>
        <dbReference type="ARBA" id="ARBA00022833"/>
    </source>
</evidence>